<protein>
    <submittedName>
        <fullName evidence="1">Uncharacterized protein</fullName>
    </submittedName>
</protein>
<dbReference type="EMBL" id="KL142448">
    <property type="protein sequence ID" value="KDR65446.1"/>
    <property type="molecule type" value="Genomic_DNA"/>
</dbReference>
<gene>
    <name evidence="1" type="ORF">GALMADRAFT_148699</name>
</gene>
<dbReference type="OrthoDB" id="2740572at2759"/>
<evidence type="ECO:0000313" key="1">
    <source>
        <dbReference type="EMBL" id="KDR65446.1"/>
    </source>
</evidence>
<dbReference type="HOGENOM" id="CLU_1525272_0_0_1"/>
<sequence>MQFEAHQYAAGSTRRPVDHGSWVTLDRLRMEADATAARRWAKAATDRPQDMGRDFLQLRKLGKKVITITPDIRKGGPWIRKAGGDNTSFARLCRCILNHAPIGSYYHRFNIQEPHGCPRCGAPRKTRSHILARPAHTSSRTAPGTRGPPPLIACTVWWNFYWRTPRRSPLTVPPQA</sequence>
<proteinExistence type="predicted"/>
<keyword evidence="2" id="KW-1185">Reference proteome</keyword>
<dbReference type="AlphaFoldDB" id="A0A067S3U9"/>
<name>A0A067S3U9_GALM3</name>
<reference evidence="2" key="1">
    <citation type="journal article" date="2014" name="Proc. Natl. Acad. Sci. U.S.A.">
        <title>Extensive sampling of basidiomycete genomes demonstrates inadequacy of the white-rot/brown-rot paradigm for wood decay fungi.</title>
        <authorList>
            <person name="Riley R."/>
            <person name="Salamov A.A."/>
            <person name="Brown D.W."/>
            <person name="Nagy L.G."/>
            <person name="Floudas D."/>
            <person name="Held B.W."/>
            <person name="Levasseur A."/>
            <person name="Lombard V."/>
            <person name="Morin E."/>
            <person name="Otillar R."/>
            <person name="Lindquist E.A."/>
            <person name="Sun H."/>
            <person name="LaButti K.M."/>
            <person name="Schmutz J."/>
            <person name="Jabbour D."/>
            <person name="Luo H."/>
            <person name="Baker S.E."/>
            <person name="Pisabarro A.G."/>
            <person name="Walton J.D."/>
            <person name="Blanchette R.A."/>
            <person name="Henrissat B."/>
            <person name="Martin F."/>
            <person name="Cullen D."/>
            <person name="Hibbett D.S."/>
            <person name="Grigoriev I.V."/>
        </authorList>
    </citation>
    <scope>NUCLEOTIDE SEQUENCE [LARGE SCALE GENOMIC DNA]</scope>
    <source>
        <strain evidence="2">CBS 339.88</strain>
    </source>
</reference>
<accession>A0A067S3U9</accession>
<evidence type="ECO:0000313" key="2">
    <source>
        <dbReference type="Proteomes" id="UP000027222"/>
    </source>
</evidence>
<dbReference type="Proteomes" id="UP000027222">
    <property type="component" value="Unassembled WGS sequence"/>
</dbReference>
<organism evidence="1 2">
    <name type="scientific">Galerina marginata (strain CBS 339.88)</name>
    <dbReference type="NCBI Taxonomy" id="685588"/>
    <lineage>
        <taxon>Eukaryota</taxon>
        <taxon>Fungi</taxon>
        <taxon>Dikarya</taxon>
        <taxon>Basidiomycota</taxon>
        <taxon>Agaricomycotina</taxon>
        <taxon>Agaricomycetes</taxon>
        <taxon>Agaricomycetidae</taxon>
        <taxon>Agaricales</taxon>
        <taxon>Agaricineae</taxon>
        <taxon>Strophariaceae</taxon>
        <taxon>Galerina</taxon>
    </lineage>
</organism>